<dbReference type="Gene3D" id="2.102.10.10">
    <property type="entry name" value="Rieske [2Fe-2S] iron-sulphur domain"/>
    <property type="match status" value="1"/>
</dbReference>
<reference evidence="7 8" key="1">
    <citation type="submission" date="2017-04" db="EMBL/GenBank/DDBJ databases">
        <title>Burkholderia puraquae sp. nov., a novel Burkholderia cepacia complex species from hospital setting samples.</title>
        <authorList>
            <person name="Martina P."/>
            <person name="Leguizamon M."/>
            <person name="Prieto C."/>
            <person name="Sousa S."/>
            <person name="Montanaro P."/>
            <person name="Draghi W."/>
            <person name="Staembler M."/>
            <person name="Bettiol M."/>
            <person name="Figoli C."/>
            <person name="Palau J."/>
            <person name="Alvarez F."/>
            <person name="Benetti S."/>
            <person name="Anchat E."/>
            <person name="Vescina C."/>
            <person name="Ferreras J."/>
            <person name="Lasch P."/>
            <person name="Lagares A."/>
            <person name="Zorreguieta A."/>
            <person name="Yantorno O."/>
            <person name="Bosch A."/>
        </authorList>
    </citation>
    <scope>NUCLEOTIDE SEQUENCE [LARGE SCALE GENOMIC DNA]</scope>
    <source>
        <strain evidence="7 8">CAMPA 1040</strain>
    </source>
</reference>
<keyword evidence="8" id="KW-1185">Reference proteome</keyword>
<sequence>MKYLLNTWYMAGWGSELVQGELLTRKLLDQQIVMFRDSDNLAHALQDRCPHRFAPLSCGRLLAEKGVVQCGYHGLQFDGSGKCVTNPHGDGKIPAAAQVRSYPLVERFSVMWIWMGEPERADPSTIPDFACMDPQNWYVGKGYLRPRANYLLEVENILDLSHIEFLHPGLLGSESVRRARTEVRQDGNHVWSLRLMENEVLPDAACEQFGVPLGMRVDRWLDVRWDAPSNLLLLGGATPTGCPRSEAVGVSFTNPHLFTPETKDTSHYWFSMCLPKSNGPQAADVADRIVETFASTFDREDTPMLERQQESIGEQDFWSLKPVLLPGDAAGVRVRRTLDGLIRSEQAMSEVKEKV</sequence>
<evidence type="ECO:0000259" key="6">
    <source>
        <dbReference type="PROSITE" id="PS51296"/>
    </source>
</evidence>
<protein>
    <submittedName>
        <fullName evidence="7">Vanillate monooxygenase</fullName>
    </submittedName>
</protein>
<dbReference type="EMBL" id="NBYX01000003">
    <property type="protein sequence ID" value="ORT87687.1"/>
    <property type="molecule type" value="Genomic_DNA"/>
</dbReference>
<dbReference type="RefSeq" id="WP_085038827.1">
    <property type="nucleotide sequence ID" value="NZ_NBYX01000003.1"/>
</dbReference>
<name>A0A1X1PLK4_9BURK</name>
<dbReference type="PANTHER" id="PTHR21266:SF60">
    <property type="entry name" value="3-KETOSTEROID-9-ALPHA-MONOOXYGENASE, OXYGENASE COMPONENT"/>
    <property type="match status" value="1"/>
</dbReference>
<dbReference type="SUPFAM" id="SSF55961">
    <property type="entry name" value="Bet v1-like"/>
    <property type="match status" value="1"/>
</dbReference>
<keyword evidence="4" id="KW-0408">Iron</keyword>
<dbReference type="Gene3D" id="3.90.380.10">
    <property type="entry name" value="Naphthalene 1,2-dioxygenase Alpha Subunit, Chain A, domain 1"/>
    <property type="match status" value="1"/>
</dbReference>
<evidence type="ECO:0000256" key="1">
    <source>
        <dbReference type="ARBA" id="ARBA00022714"/>
    </source>
</evidence>
<comment type="caution">
    <text evidence="7">The sequence shown here is derived from an EMBL/GenBank/DDBJ whole genome shotgun (WGS) entry which is preliminary data.</text>
</comment>
<keyword evidence="7" id="KW-0503">Monooxygenase</keyword>
<dbReference type="OrthoDB" id="9790995at2"/>
<gene>
    <name evidence="7" type="ORF">B7G54_07170</name>
</gene>
<accession>A0A1X1PLK4</accession>
<proteinExistence type="predicted"/>
<keyword evidence="3" id="KW-0560">Oxidoreductase</keyword>
<dbReference type="InterPro" id="IPR036922">
    <property type="entry name" value="Rieske_2Fe-2S_sf"/>
</dbReference>
<evidence type="ECO:0000256" key="3">
    <source>
        <dbReference type="ARBA" id="ARBA00023002"/>
    </source>
</evidence>
<evidence type="ECO:0000256" key="5">
    <source>
        <dbReference type="ARBA" id="ARBA00023014"/>
    </source>
</evidence>
<dbReference type="PANTHER" id="PTHR21266">
    <property type="entry name" value="IRON-SULFUR DOMAIN CONTAINING PROTEIN"/>
    <property type="match status" value="1"/>
</dbReference>
<dbReference type="InterPro" id="IPR050584">
    <property type="entry name" value="Cholesterol_7-desaturase"/>
</dbReference>
<evidence type="ECO:0000313" key="7">
    <source>
        <dbReference type="EMBL" id="ORT87687.1"/>
    </source>
</evidence>
<dbReference type="Pfam" id="PF19112">
    <property type="entry name" value="VanA_C"/>
    <property type="match status" value="1"/>
</dbReference>
<dbReference type="Proteomes" id="UP000193146">
    <property type="component" value="Unassembled WGS sequence"/>
</dbReference>
<dbReference type="AlphaFoldDB" id="A0A1X1PLK4"/>
<dbReference type="InterPro" id="IPR044043">
    <property type="entry name" value="VanA_C_cat"/>
</dbReference>
<keyword evidence="5" id="KW-0411">Iron-sulfur</keyword>
<dbReference type="SUPFAM" id="SSF50022">
    <property type="entry name" value="ISP domain"/>
    <property type="match status" value="1"/>
</dbReference>
<dbReference type="GO" id="GO:0051537">
    <property type="term" value="F:2 iron, 2 sulfur cluster binding"/>
    <property type="evidence" value="ECO:0007669"/>
    <property type="project" value="UniProtKB-KW"/>
</dbReference>
<dbReference type="GO" id="GO:0004497">
    <property type="term" value="F:monooxygenase activity"/>
    <property type="evidence" value="ECO:0007669"/>
    <property type="project" value="UniProtKB-KW"/>
</dbReference>
<evidence type="ECO:0000256" key="4">
    <source>
        <dbReference type="ARBA" id="ARBA00023004"/>
    </source>
</evidence>
<evidence type="ECO:0000313" key="8">
    <source>
        <dbReference type="Proteomes" id="UP000193146"/>
    </source>
</evidence>
<feature type="domain" description="Rieske" evidence="6">
    <location>
        <begin position="8"/>
        <end position="113"/>
    </location>
</feature>
<keyword evidence="1" id="KW-0001">2Fe-2S</keyword>
<dbReference type="GO" id="GO:0046872">
    <property type="term" value="F:metal ion binding"/>
    <property type="evidence" value="ECO:0007669"/>
    <property type="project" value="UniProtKB-KW"/>
</dbReference>
<dbReference type="InterPro" id="IPR017941">
    <property type="entry name" value="Rieske_2Fe-2S"/>
</dbReference>
<dbReference type="PROSITE" id="PS51296">
    <property type="entry name" value="RIESKE"/>
    <property type="match status" value="1"/>
</dbReference>
<organism evidence="7 8">
    <name type="scientific">Burkholderia puraquae</name>
    <dbReference type="NCBI Taxonomy" id="1904757"/>
    <lineage>
        <taxon>Bacteria</taxon>
        <taxon>Pseudomonadati</taxon>
        <taxon>Pseudomonadota</taxon>
        <taxon>Betaproteobacteria</taxon>
        <taxon>Burkholderiales</taxon>
        <taxon>Burkholderiaceae</taxon>
        <taxon>Burkholderia</taxon>
        <taxon>Burkholderia cepacia complex</taxon>
    </lineage>
</organism>
<keyword evidence="2" id="KW-0479">Metal-binding</keyword>
<evidence type="ECO:0000256" key="2">
    <source>
        <dbReference type="ARBA" id="ARBA00022723"/>
    </source>
</evidence>
<dbReference type="Pfam" id="PF00355">
    <property type="entry name" value="Rieske"/>
    <property type="match status" value="1"/>
</dbReference>